<accession>A0A1D9QI43</accession>
<reference evidence="5" key="1">
    <citation type="journal article" date="2017" name="Genome Biol. Evol.">
        <title>The complete genome sequence of the phytopathogenic fungus Sclerotinia sclerotiorum reveals insights into the genome architecture of broad host range pathogens.</title>
        <authorList>
            <person name="Derbyshire M."/>
            <person name="Denton-Giles M."/>
            <person name="Hegedus D."/>
            <person name="Seifbarghy S."/>
            <person name="Rollins J."/>
            <person name="van Kan J."/>
            <person name="Seidl M.F."/>
            <person name="Faino L."/>
            <person name="Mbengue M."/>
            <person name="Navaud O."/>
            <person name="Raffaele S."/>
            <person name="Hammond-Kosack K."/>
            <person name="Heard S."/>
            <person name="Oliver R."/>
        </authorList>
    </citation>
    <scope>NUCLEOTIDE SEQUENCE [LARGE SCALE GENOMIC DNA]</scope>
    <source>
        <strain evidence="5">ATCC 18683 / 1980 / Ss-1</strain>
    </source>
</reference>
<feature type="compositionally biased region" description="Basic residues" evidence="1">
    <location>
        <begin position="266"/>
        <end position="285"/>
    </location>
</feature>
<keyword evidence="3" id="KW-0732">Signal</keyword>
<proteinExistence type="predicted"/>
<evidence type="ECO:0000256" key="1">
    <source>
        <dbReference type="SAM" id="MobiDB-lite"/>
    </source>
</evidence>
<dbReference type="VEuPathDB" id="FungiDB:sscle_13g093850"/>
<gene>
    <name evidence="4" type="ORF">sscle_13g093850</name>
</gene>
<evidence type="ECO:0000313" key="4">
    <source>
        <dbReference type="EMBL" id="APA14615.1"/>
    </source>
</evidence>
<feature type="region of interest" description="Disordered" evidence="1">
    <location>
        <begin position="87"/>
        <end position="114"/>
    </location>
</feature>
<evidence type="ECO:0000313" key="5">
    <source>
        <dbReference type="Proteomes" id="UP000177798"/>
    </source>
</evidence>
<feature type="signal peptide" evidence="3">
    <location>
        <begin position="1"/>
        <end position="19"/>
    </location>
</feature>
<feature type="compositionally biased region" description="Polar residues" evidence="1">
    <location>
        <begin position="286"/>
        <end position="298"/>
    </location>
</feature>
<organism evidence="4 5">
    <name type="scientific">Sclerotinia sclerotiorum (strain ATCC 18683 / 1980 / Ss-1)</name>
    <name type="common">White mold</name>
    <name type="synonym">Whetzelinia sclerotiorum</name>
    <dbReference type="NCBI Taxonomy" id="665079"/>
    <lineage>
        <taxon>Eukaryota</taxon>
        <taxon>Fungi</taxon>
        <taxon>Dikarya</taxon>
        <taxon>Ascomycota</taxon>
        <taxon>Pezizomycotina</taxon>
        <taxon>Leotiomycetes</taxon>
        <taxon>Helotiales</taxon>
        <taxon>Sclerotiniaceae</taxon>
        <taxon>Sclerotinia</taxon>
    </lineage>
</organism>
<evidence type="ECO:0000256" key="2">
    <source>
        <dbReference type="SAM" id="Phobius"/>
    </source>
</evidence>
<dbReference type="EMBL" id="CP017826">
    <property type="protein sequence ID" value="APA14615.1"/>
    <property type="molecule type" value="Genomic_DNA"/>
</dbReference>
<dbReference type="RefSeq" id="XP_001592349.1">
    <property type="nucleotide sequence ID" value="XM_001592299.1"/>
</dbReference>
<feature type="region of interest" description="Disordered" evidence="1">
    <location>
        <begin position="260"/>
        <end position="301"/>
    </location>
</feature>
<dbReference type="AlphaFoldDB" id="A0A1D9QI43"/>
<feature type="chain" id="PRO_5010542382" description="Mid2 domain-containing protein" evidence="3">
    <location>
        <begin position="20"/>
        <end position="383"/>
    </location>
</feature>
<dbReference type="OrthoDB" id="4120617at2759"/>
<feature type="region of interest" description="Disordered" evidence="1">
    <location>
        <begin position="31"/>
        <end position="56"/>
    </location>
</feature>
<keyword evidence="2" id="KW-0812">Transmembrane</keyword>
<dbReference type="KEGG" id="ssl:SS1G_06590"/>
<dbReference type="Proteomes" id="UP000177798">
    <property type="component" value="Chromosome 13"/>
</dbReference>
<sequence>MRGIYLLFATLMSFFLSSAQTLVAINDFSLSEASPSESPSTIKPETSTSSRKDESSFTSSSVTSMITNTIAISSILSAASTSGADNLPGNGEATSTATTSAPFSSSTAGSSASSGISRNTLIIILASVLGTFGIILVSIAIYLFIRYRRNRSFTGRGVTPIDDDEIESWRRSGNERKVFMGEDLVIDKETGGRDYTQSNTIQMTHSPGWTWTASPTSSRTRSPFYPSGVSSYIPDSPTFLAQAPNARIGLTDEVVPGAEPFIKPVERHRSRLSKSGGHSRTKSRRSSVSGRSMWSVKSGNGGELKELRANDRVATWYDPEDDFRIHGDYNHRDYNDSSDMSFREMASGPGTLAPITPLSPRPPPRAAYPPFWDSDREIGLAIS</sequence>
<protein>
    <recommendedName>
        <fullName evidence="6">Mid2 domain-containing protein</fullName>
    </recommendedName>
</protein>
<feature type="compositionally biased region" description="Low complexity" evidence="1">
    <location>
        <begin position="93"/>
        <end position="114"/>
    </location>
</feature>
<keyword evidence="2" id="KW-1133">Transmembrane helix</keyword>
<keyword evidence="2" id="KW-0472">Membrane</keyword>
<feature type="compositionally biased region" description="Low complexity" evidence="1">
    <location>
        <begin position="31"/>
        <end position="40"/>
    </location>
</feature>
<feature type="transmembrane region" description="Helical" evidence="2">
    <location>
        <begin position="121"/>
        <end position="145"/>
    </location>
</feature>
<evidence type="ECO:0000256" key="3">
    <source>
        <dbReference type="SAM" id="SignalP"/>
    </source>
</evidence>
<name>A0A1D9QI43_SCLS1</name>
<dbReference type="OMA" id="WDSESPR"/>
<evidence type="ECO:0008006" key="6">
    <source>
        <dbReference type="Google" id="ProtNLM"/>
    </source>
</evidence>